<feature type="chain" id="PRO_5045979718" evidence="2">
    <location>
        <begin position="27"/>
        <end position="134"/>
    </location>
</feature>
<dbReference type="Proteomes" id="UP001501391">
    <property type="component" value="Unassembled WGS sequence"/>
</dbReference>
<gene>
    <name evidence="3" type="ORF">GCM10009787_63210</name>
</gene>
<protein>
    <submittedName>
        <fullName evidence="3">Uncharacterized protein</fullName>
    </submittedName>
</protein>
<feature type="region of interest" description="Disordered" evidence="1">
    <location>
        <begin position="30"/>
        <end position="54"/>
    </location>
</feature>
<sequence length="134" mass="13466">MHSITRGLTAGLLGAAALCLPAPAHAVAGTDADPPPAAHADPPPAAHAAPPSGAYCGPDKATGLAVWADRTESCATALEVASAYTKAATRTAEASATVRVGGTTWMCQERQGDPNPYRECVATSDSGRRVVLSS</sequence>
<comment type="caution">
    <text evidence="3">The sequence shown here is derived from an EMBL/GenBank/DDBJ whole genome shotgun (WGS) entry which is preliminary data.</text>
</comment>
<evidence type="ECO:0000313" key="3">
    <source>
        <dbReference type="EMBL" id="GAA2202794.1"/>
    </source>
</evidence>
<keyword evidence="4" id="KW-1185">Reference proteome</keyword>
<dbReference type="EMBL" id="BAAAOQ010000025">
    <property type="protein sequence ID" value="GAA2202794.1"/>
    <property type="molecule type" value="Genomic_DNA"/>
</dbReference>
<keyword evidence="2" id="KW-0732">Signal</keyword>
<name>A0ABN3C0W7_9ACTN</name>
<feature type="compositionally biased region" description="Pro residues" evidence="1">
    <location>
        <begin position="33"/>
        <end position="45"/>
    </location>
</feature>
<dbReference type="RefSeq" id="WP_346164011.1">
    <property type="nucleotide sequence ID" value="NZ_BAAAOQ010000025.1"/>
</dbReference>
<reference evidence="3 4" key="1">
    <citation type="journal article" date="2019" name="Int. J. Syst. Evol. Microbiol.">
        <title>The Global Catalogue of Microorganisms (GCM) 10K type strain sequencing project: providing services to taxonomists for standard genome sequencing and annotation.</title>
        <authorList>
            <consortium name="The Broad Institute Genomics Platform"/>
            <consortium name="The Broad Institute Genome Sequencing Center for Infectious Disease"/>
            <person name="Wu L."/>
            <person name="Ma J."/>
        </authorList>
    </citation>
    <scope>NUCLEOTIDE SEQUENCE [LARGE SCALE GENOMIC DNA]</scope>
    <source>
        <strain evidence="3 4">JCM 14924</strain>
    </source>
</reference>
<evidence type="ECO:0000256" key="2">
    <source>
        <dbReference type="SAM" id="SignalP"/>
    </source>
</evidence>
<accession>A0ABN3C0W7</accession>
<proteinExistence type="predicted"/>
<organism evidence="3 4">
    <name type="scientific">Streptomyces bangladeshensis</name>
    <dbReference type="NCBI Taxonomy" id="295352"/>
    <lineage>
        <taxon>Bacteria</taxon>
        <taxon>Bacillati</taxon>
        <taxon>Actinomycetota</taxon>
        <taxon>Actinomycetes</taxon>
        <taxon>Kitasatosporales</taxon>
        <taxon>Streptomycetaceae</taxon>
        <taxon>Streptomyces</taxon>
    </lineage>
</organism>
<evidence type="ECO:0000256" key="1">
    <source>
        <dbReference type="SAM" id="MobiDB-lite"/>
    </source>
</evidence>
<feature type="signal peptide" evidence="2">
    <location>
        <begin position="1"/>
        <end position="26"/>
    </location>
</feature>
<evidence type="ECO:0000313" key="4">
    <source>
        <dbReference type="Proteomes" id="UP001501391"/>
    </source>
</evidence>